<dbReference type="Gene3D" id="3.30.2310.20">
    <property type="entry name" value="RelE-like"/>
    <property type="match status" value="1"/>
</dbReference>
<evidence type="ECO:0000256" key="1">
    <source>
        <dbReference type="SAM" id="MobiDB-lite"/>
    </source>
</evidence>
<dbReference type="Proteomes" id="UP000318237">
    <property type="component" value="Plasmid unnamed2"/>
</dbReference>
<feature type="region of interest" description="Disordered" evidence="1">
    <location>
        <begin position="1"/>
        <end position="25"/>
    </location>
</feature>
<dbReference type="SUPFAM" id="SSF143011">
    <property type="entry name" value="RelE-like"/>
    <property type="match status" value="1"/>
</dbReference>
<sequence length="112" mass="12901">MRLPLHHRLRSSKTLGKEQNDKSIKHKRLKKFAETGSMAGLPAQFESRLKMILTALHTATNLQDMMDIPALRCHPLKGDRTGEYAVEVNGNWRVTFKIDEPNTFDVNLEDYH</sequence>
<dbReference type="EMBL" id="CP041056">
    <property type="protein sequence ID" value="QDE47866.1"/>
    <property type="molecule type" value="Genomic_DNA"/>
</dbReference>
<reference evidence="2 3" key="1">
    <citation type="submission" date="2019-06" db="EMBL/GenBank/DDBJ databases">
        <title>Whole genome sequencing of XDR Enterobacter.</title>
        <authorList>
            <person name="Gnana Soundari P."/>
            <person name="Vijayakumar R."/>
            <person name="Krishnan P."/>
        </authorList>
    </citation>
    <scope>NUCLEOTIDE SEQUENCE [LARGE SCALE GENOMIC DNA]</scope>
    <source>
        <strain evidence="2 3">C126</strain>
        <plasmid evidence="2 3">unnamed2</plasmid>
    </source>
</reference>
<accession>A0A4Y5ZSC5</accession>
<dbReference type="AlphaFoldDB" id="A0A4Y5ZSC5"/>
<protein>
    <submittedName>
        <fullName evidence="2">Killer protein</fullName>
    </submittedName>
</protein>
<evidence type="ECO:0000313" key="3">
    <source>
        <dbReference type="Proteomes" id="UP000318237"/>
    </source>
</evidence>
<gene>
    <name evidence="2" type="ORF">EIN43_26890</name>
</gene>
<dbReference type="PANTHER" id="PTHR40266:SF2">
    <property type="entry name" value="TOXIN HIGB-1"/>
    <property type="match status" value="1"/>
</dbReference>
<keyword evidence="2" id="KW-0614">Plasmid</keyword>
<name>A0A4Y5ZSC5_9ENTR</name>
<evidence type="ECO:0000313" key="2">
    <source>
        <dbReference type="EMBL" id="QDE47866.1"/>
    </source>
</evidence>
<feature type="compositionally biased region" description="Basic residues" evidence="1">
    <location>
        <begin position="1"/>
        <end position="11"/>
    </location>
</feature>
<dbReference type="InterPro" id="IPR007711">
    <property type="entry name" value="HigB-1"/>
</dbReference>
<dbReference type="PANTHER" id="PTHR40266">
    <property type="entry name" value="TOXIN HIGB-1"/>
    <property type="match status" value="1"/>
</dbReference>
<proteinExistence type="predicted"/>
<geneLocation type="plasmid" evidence="2">
    <name>unnamed2</name>
</geneLocation>
<dbReference type="Pfam" id="PF05015">
    <property type="entry name" value="HigB-like_toxin"/>
    <property type="match status" value="1"/>
</dbReference>
<organism evidence="2 3">
    <name type="scientific">Enterobacter hormaechei</name>
    <dbReference type="NCBI Taxonomy" id="158836"/>
    <lineage>
        <taxon>Bacteria</taxon>
        <taxon>Pseudomonadati</taxon>
        <taxon>Pseudomonadota</taxon>
        <taxon>Gammaproteobacteria</taxon>
        <taxon>Enterobacterales</taxon>
        <taxon>Enterobacteriaceae</taxon>
        <taxon>Enterobacter</taxon>
        <taxon>Enterobacter cloacae complex</taxon>
    </lineage>
</organism>
<dbReference type="InterPro" id="IPR035093">
    <property type="entry name" value="RelE/ParE_toxin_dom_sf"/>
</dbReference>